<protein>
    <submittedName>
        <fullName evidence="1">Uncharacterized protein</fullName>
    </submittedName>
</protein>
<organism evidence="1 2">
    <name type="scientific">Pseudarcicella hirudinis</name>
    <dbReference type="NCBI Taxonomy" id="1079859"/>
    <lineage>
        <taxon>Bacteria</taxon>
        <taxon>Pseudomonadati</taxon>
        <taxon>Bacteroidota</taxon>
        <taxon>Cytophagia</taxon>
        <taxon>Cytophagales</taxon>
        <taxon>Flectobacillaceae</taxon>
        <taxon>Pseudarcicella</taxon>
    </lineage>
</organism>
<accession>A0A1I5Z5D0</accession>
<dbReference type="AlphaFoldDB" id="A0A1I5Z5D0"/>
<name>A0A1I5Z5D0_9BACT</name>
<gene>
    <name evidence="1" type="ORF">SAMN04515674_1342</name>
</gene>
<dbReference type="RefSeq" id="WP_092019879.1">
    <property type="nucleotide sequence ID" value="NZ_FOXH01000034.1"/>
</dbReference>
<dbReference type="Proteomes" id="UP000199306">
    <property type="component" value="Unassembled WGS sequence"/>
</dbReference>
<proteinExistence type="predicted"/>
<evidence type="ECO:0000313" key="2">
    <source>
        <dbReference type="Proteomes" id="UP000199306"/>
    </source>
</evidence>
<sequence length="111" mass="13678">MSKIKILTNTTVEIRKQLGITKEQLFWAQVNFGCAFLEYWFAEEALKIAVNTNFWDLFLLQWHSDDQQIKKQFRLESKDDYWRLKFQFFDDEKMLKTMENLMEYKHETKHK</sequence>
<dbReference type="STRING" id="1079859.SAMN04515674_1342"/>
<reference evidence="1 2" key="1">
    <citation type="submission" date="2016-10" db="EMBL/GenBank/DDBJ databases">
        <authorList>
            <person name="de Groot N.N."/>
        </authorList>
    </citation>
    <scope>NUCLEOTIDE SEQUENCE [LARGE SCALE GENOMIC DNA]</scope>
    <source>
        <strain evidence="2">E92,LMG 26720,CCM 7988</strain>
    </source>
</reference>
<keyword evidence="2" id="KW-1185">Reference proteome</keyword>
<dbReference type="EMBL" id="FOXH01000034">
    <property type="protein sequence ID" value="SFQ51663.1"/>
    <property type="molecule type" value="Genomic_DNA"/>
</dbReference>
<evidence type="ECO:0000313" key="1">
    <source>
        <dbReference type="EMBL" id="SFQ51663.1"/>
    </source>
</evidence>